<gene>
    <name evidence="1" type="ORF">HIJ39_11090</name>
</gene>
<keyword evidence="2" id="KW-1185">Reference proteome</keyword>
<organism evidence="1 2">
    <name type="scientific">Sulfobacillus harzensis</name>
    <dbReference type="NCBI Taxonomy" id="2729629"/>
    <lineage>
        <taxon>Bacteria</taxon>
        <taxon>Bacillati</taxon>
        <taxon>Bacillota</taxon>
        <taxon>Clostridia</taxon>
        <taxon>Eubacteriales</taxon>
        <taxon>Clostridiales Family XVII. Incertae Sedis</taxon>
        <taxon>Sulfobacillus</taxon>
    </lineage>
</organism>
<reference evidence="1 2" key="1">
    <citation type="submission" date="2020-04" db="EMBL/GenBank/DDBJ databases">
        <authorList>
            <person name="Zhang R."/>
            <person name="Schippers A."/>
        </authorList>
    </citation>
    <scope>NUCLEOTIDE SEQUENCE [LARGE SCALE GENOMIC DNA]</scope>
    <source>
        <strain evidence="1 2">DSM 109850</strain>
    </source>
</reference>
<name>A0A7Y0Q277_9FIRM</name>
<sequence length="85" mass="9843">MDFMDGIRREFDDPGVVMTIGSIRRALFTFRSPSVVDRQLSENLSQLHKLFDKEPEILYHDDPAKLAEFLAIGWGWISKDVLFVD</sequence>
<proteinExistence type="predicted"/>
<evidence type="ECO:0000313" key="1">
    <source>
        <dbReference type="EMBL" id="NMP22893.1"/>
    </source>
</evidence>
<comment type="caution">
    <text evidence="1">The sequence shown here is derived from an EMBL/GenBank/DDBJ whole genome shotgun (WGS) entry which is preliminary data.</text>
</comment>
<dbReference type="EMBL" id="JABBVZ010000034">
    <property type="protein sequence ID" value="NMP22893.1"/>
    <property type="molecule type" value="Genomic_DNA"/>
</dbReference>
<dbReference type="RefSeq" id="WP_169099651.1">
    <property type="nucleotide sequence ID" value="NZ_JABBVZ010000034.1"/>
</dbReference>
<dbReference type="Proteomes" id="UP000533476">
    <property type="component" value="Unassembled WGS sequence"/>
</dbReference>
<dbReference type="AlphaFoldDB" id="A0A7Y0Q277"/>
<protein>
    <submittedName>
        <fullName evidence="1">Uncharacterized protein</fullName>
    </submittedName>
</protein>
<evidence type="ECO:0000313" key="2">
    <source>
        <dbReference type="Proteomes" id="UP000533476"/>
    </source>
</evidence>
<accession>A0A7Y0Q277</accession>